<evidence type="ECO:0000256" key="4">
    <source>
        <dbReference type="ARBA" id="ARBA00022741"/>
    </source>
</evidence>
<keyword evidence="5 9" id="KW-0067">ATP-binding</keyword>
<evidence type="ECO:0000256" key="9">
    <source>
        <dbReference type="HAMAP-Rule" id="MF_00127"/>
    </source>
</evidence>
<feature type="binding site" evidence="10">
    <location>
        <position position="114"/>
    </location>
    <ligand>
        <name>L-histidine</name>
        <dbReference type="ChEBI" id="CHEBI:57595"/>
    </ligand>
</feature>
<evidence type="ECO:0000256" key="8">
    <source>
        <dbReference type="ARBA" id="ARBA00047639"/>
    </source>
</evidence>
<dbReference type="InterPro" id="IPR004154">
    <property type="entry name" value="Anticodon-bd"/>
</dbReference>
<dbReference type="CDD" id="cd00859">
    <property type="entry name" value="HisRS_anticodon"/>
    <property type="match status" value="1"/>
</dbReference>
<dbReference type="GO" id="GO:0005524">
    <property type="term" value="F:ATP binding"/>
    <property type="evidence" value="ECO:0007669"/>
    <property type="project" value="UniProtKB-UniRule"/>
</dbReference>
<evidence type="ECO:0000256" key="1">
    <source>
        <dbReference type="ARBA" id="ARBA00008226"/>
    </source>
</evidence>
<evidence type="ECO:0000313" key="12">
    <source>
        <dbReference type="EMBL" id="SLM84661.1"/>
    </source>
</evidence>
<dbReference type="GO" id="GO:0140096">
    <property type="term" value="F:catalytic activity, acting on a protein"/>
    <property type="evidence" value="ECO:0007669"/>
    <property type="project" value="UniProtKB-ARBA"/>
</dbReference>
<dbReference type="GO" id="GO:0016740">
    <property type="term" value="F:transferase activity"/>
    <property type="evidence" value="ECO:0007669"/>
    <property type="project" value="UniProtKB-ARBA"/>
</dbReference>
<dbReference type="Pfam" id="PF13393">
    <property type="entry name" value="tRNA-synt_His"/>
    <property type="match status" value="1"/>
</dbReference>
<comment type="catalytic activity">
    <reaction evidence="8 9">
        <text>tRNA(His) + L-histidine + ATP = L-histidyl-tRNA(His) + AMP + diphosphate + H(+)</text>
        <dbReference type="Rhea" id="RHEA:17313"/>
        <dbReference type="Rhea" id="RHEA-COMP:9665"/>
        <dbReference type="Rhea" id="RHEA-COMP:9689"/>
        <dbReference type="ChEBI" id="CHEBI:15378"/>
        <dbReference type="ChEBI" id="CHEBI:30616"/>
        <dbReference type="ChEBI" id="CHEBI:33019"/>
        <dbReference type="ChEBI" id="CHEBI:57595"/>
        <dbReference type="ChEBI" id="CHEBI:78442"/>
        <dbReference type="ChEBI" id="CHEBI:78527"/>
        <dbReference type="ChEBI" id="CHEBI:456215"/>
        <dbReference type="EC" id="6.1.1.21"/>
    </reaction>
</comment>
<dbReference type="GO" id="GO:0004821">
    <property type="term" value="F:histidine-tRNA ligase activity"/>
    <property type="evidence" value="ECO:0007669"/>
    <property type="project" value="UniProtKB-UniRule"/>
</dbReference>
<sequence>MGYQKPKGTADILPGEVEKWQYVETVARKVFKRYDIHEVRTPMFEHIEVITRGVGDTTDIVTKEMYDFQDKGGRHITLRPENTAPLVRSYVENKLFGPEHQNPFKAFYIGPMFRYERAQFGRFRQFHQIGIEMIGSANPAIDVEGILSALDFYRELGVTHTKLVINSLGTRECRMEYRQALIDYLEPQFDELSGDSQRRLHTNPLRVLDSKDEKDKVIVENAPSILDYLDEYSAKFFEEVKELLDAVDVDYVVDHRMVRGLDYYNHTVFEIMSNAPGYNGKITTICAGGRYDGLVKEFEGPDSHDAAFGYALGLERAIISMEAEGVALPTTPGVDVYVVGLGEKTNIETLKLIQKVREAGYTAERDYSNRKAKAQFKTASKLNAKVALTIGDDELEREVVRMKNMDTGVEEEVKLSDLYADFKGIVGENIPKNCKCKNKK</sequence>
<accession>A0A1X6WK29</accession>
<keyword evidence="13" id="KW-1185">Reference proteome</keyword>
<dbReference type="PANTHER" id="PTHR43707:SF1">
    <property type="entry name" value="HISTIDINE--TRNA LIGASE, MITOCHONDRIAL-RELATED"/>
    <property type="match status" value="1"/>
</dbReference>
<reference evidence="13" key="1">
    <citation type="submission" date="2017-02" db="EMBL/GenBank/DDBJ databases">
        <authorList>
            <person name="Dridi B."/>
        </authorList>
    </citation>
    <scope>NUCLEOTIDE SEQUENCE [LARGE SCALE GENOMIC DNA]</scope>
    <source>
        <strain evidence="13">bH819</strain>
    </source>
</reference>
<dbReference type="OrthoDB" id="9800814at2"/>
<feature type="binding site" evidence="10">
    <location>
        <position position="259"/>
    </location>
    <ligand>
        <name>L-histidine</name>
        <dbReference type="ChEBI" id="CHEBI:57595"/>
    </ligand>
</feature>
<protein>
    <recommendedName>
        <fullName evidence="9">Histidine--tRNA ligase</fullName>
        <ecNumber evidence="9">6.1.1.21</ecNumber>
    </recommendedName>
    <alternativeName>
        <fullName evidence="9">Histidyl-tRNA synthetase</fullName>
        <shortName evidence="9">HisRS</shortName>
    </alternativeName>
</protein>
<dbReference type="Gene3D" id="3.40.50.800">
    <property type="entry name" value="Anticodon-binding domain"/>
    <property type="match status" value="1"/>
</dbReference>
<dbReference type="InterPro" id="IPR033656">
    <property type="entry name" value="HisRS_anticodon"/>
</dbReference>
<dbReference type="Gene3D" id="3.30.930.10">
    <property type="entry name" value="Bira Bifunctional Protein, Domain 2"/>
    <property type="match status" value="1"/>
</dbReference>
<dbReference type="InterPro" id="IPR015807">
    <property type="entry name" value="His-tRNA-ligase"/>
</dbReference>
<keyword evidence="6 9" id="KW-0648">Protein biosynthesis</keyword>
<evidence type="ECO:0000256" key="6">
    <source>
        <dbReference type="ARBA" id="ARBA00022917"/>
    </source>
</evidence>
<evidence type="ECO:0000256" key="3">
    <source>
        <dbReference type="ARBA" id="ARBA00022598"/>
    </source>
</evidence>
<dbReference type="InterPro" id="IPR004516">
    <property type="entry name" value="HisRS/HisZ"/>
</dbReference>
<dbReference type="InterPro" id="IPR045864">
    <property type="entry name" value="aa-tRNA-synth_II/BPL/LPL"/>
</dbReference>
<dbReference type="NCBIfam" id="TIGR00442">
    <property type="entry name" value="hisS"/>
    <property type="match status" value="1"/>
</dbReference>
<evidence type="ECO:0000256" key="2">
    <source>
        <dbReference type="ARBA" id="ARBA00022490"/>
    </source>
</evidence>
<comment type="subunit">
    <text evidence="9">Homodimer.</text>
</comment>
<dbReference type="EC" id="6.1.1.21" evidence="9"/>
<keyword evidence="4 9" id="KW-0547">Nucleotide-binding</keyword>
<feature type="binding site" evidence="10">
    <location>
        <begin position="81"/>
        <end position="83"/>
    </location>
    <ligand>
        <name>L-histidine</name>
        <dbReference type="ChEBI" id="CHEBI:57595"/>
    </ligand>
</feature>
<comment type="similarity">
    <text evidence="1 9">Belongs to the class-II aminoacyl-tRNA synthetase family.</text>
</comment>
<dbReference type="Pfam" id="PF03129">
    <property type="entry name" value="HGTP_anticodon"/>
    <property type="match status" value="1"/>
</dbReference>
<dbReference type="PIRSF" id="PIRSF001549">
    <property type="entry name" value="His-tRNA_synth"/>
    <property type="match status" value="1"/>
</dbReference>
<dbReference type="RefSeq" id="WP_086950316.1">
    <property type="nucleotide sequence ID" value="NZ_FWFD01000003.1"/>
</dbReference>
<dbReference type="EMBL" id="FWFD01000003">
    <property type="protein sequence ID" value="SLM84661.1"/>
    <property type="molecule type" value="Genomic_DNA"/>
</dbReference>
<dbReference type="InterPro" id="IPR041715">
    <property type="entry name" value="HisRS-like_core"/>
</dbReference>
<evidence type="ECO:0000256" key="5">
    <source>
        <dbReference type="ARBA" id="ARBA00022840"/>
    </source>
</evidence>
<dbReference type="PANTHER" id="PTHR43707">
    <property type="entry name" value="HISTIDYL-TRNA SYNTHETASE"/>
    <property type="match status" value="1"/>
</dbReference>
<dbReference type="InterPro" id="IPR006195">
    <property type="entry name" value="aa-tRNA-synth_II"/>
</dbReference>
<dbReference type="CDD" id="cd00773">
    <property type="entry name" value="HisRS-like_core"/>
    <property type="match status" value="1"/>
</dbReference>
<evidence type="ECO:0000259" key="11">
    <source>
        <dbReference type="PROSITE" id="PS50862"/>
    </source>
</evidence>
<keyword evidence="7 9" id="KW-0030">Aminoacyl-tRNA synthetase</keyword>
<feature type="domain" description="Aminoacyl-transfer RNA synthetases class-II family profile" evidence="11">
    <location>
        <begin position="23"/>
        <end position="329"/>
    </location>
</feature>
<feature type="binding site" evidence="10">
    <location>
        <begin position="263"/>
        <end position="264"/>
    </location>
    <ligand>
        <name>L-histidine</name>
        <dbReference type="ChEBI" id="CHEBI:57595"/>
    </ligand>
</feature>
<dbReference type="AlphaFoldDB" id="A0A1X6WK29"/>
<dbReference type="HAMAP" id="MF_00127">
    <property type="entry name" value="His_tRNA_synth"/>
    <property type="match status" value="1"/>
</dbReference>
<name>A0A1X6WK29_9ENTE</name>
<dbReference type="SUPFAM" id="SSF52954">
    <property type="entry name" value="Class II aaRS ABD-related"/>
    <property type="match status" value="1"/>
</dbReference>
<dbReference type="SUPFAM" id="SSF55681">
    <property type="entry name" value="Class II aaRS and biotin synthetases"/>
    <property type="match status" value="1"/>
</dbReference>
<dbReference type="InterPro" id="IPR036621">
    <property type="entry name" value="Anticodon-bd_dom_sf"/>
</dbReference>
<evidence type="ECO:0000256" key="7">
    <source>
        <dbReference type="ARBA" id="ARBA00023146"/>
    </source>
</evidence>
<evidence type="ECO:0000256" key="10">
    <source>
        <dbReference type="PIRSR" id="PIRSR001549-1"/>
    </source>
</evidence>
<dbReference type="PROSITE" id="PS50862">
    <property type="entry name" value="AA_TRNA_LIGASE_II"/>
    <property type="match status" value="1"/>
</dbReference>
<dbReference type="GO" id="GO:0005737">
    <property type="term" value="C:cytoplasm"/>
    <property type="evidence" value="ECO:0007669"/>
    <property type="project" value="UniProtKB-SubCell"/>
</dbReference>
<keyword evidence="3 9" id="KW-0436">Ligase</keyword>
<evidence type="ECO:0000313" key="13">
    <source>
        <dbReference type="Proteomes" id="UP000195918"/>
    </source>
</evidence>
<proteinExistence type="inferred from homology"/>
<comment type="subcellular location">
    <subcellularLocation>
        <location evidence="9">Cytoplasm</location>
    </subcellularLocation>
</comment>
<feature type="binding site" evidence="10">
    <location>
        <position position="128"/>
    </location>
    <ligand>
        <name>L-histidine</name>
        <dbReference type="ChEBI" id="CHEBI:57595"/>
    </ligand>
</feature>
<gene>
    <name evidence="9" type="primary">hisS</name>
    <name evidence="12" type="ORF">FM121_01115</name>
</gene>
<feature type="binding site" evidence="10">
    <location>
        <position position="132"/>
    </location>
    <ligand>
        <name>L-histidine</name>
        <dbReference type="ChEBI" id="CHEBI:57595"/>
    </ligand>
</feature>
<keyword evidence="2 9" id="KW-0963">Cytoplasm</keyword>
<dbReference type="GO" id="GO:0006427">
    <property type="term" value="P:histidyl-tRNA aminoacylation"/>
    <property type="evidence" value="ECO:0007669"/>
    <property type="project" value="UniProtKB-UniRule"/>
</dbReference>
<organism evidence="12 13">
    <name type="scientific">Vagococcus fluvialis bH819</name>
    <dbReference type="NCBI Taxonomy" id="1255619"/>
    <lineage>
        <taxon>Bacteria</taxon>
        <taxon>Bacillati</taxon>
        <taxon>Bacillota</taxon>
        <taxon>Bacilli</taxon>
        <taxon>Lactobacillales</taxon>
        <taxon>Enterococcaceae</taxon>
        <taxon>Vagococcus</taxon>
    </lineage>
</organism>
<dbReference type="Proteomes" id="UP000195918">
    <property type="component" value="Unassembled WGS sequence"/>
</dbReference>